<dbReference type="OrthoDB" id="10451891at2759"/>
<protein>
    <submittedName>
        <fullName evidence="1">Ribosomal protein S17</fullName>
    </submittedName>
</protein>
<evidence type="ECO:0000313" key="2">
    <source>
        <dbReference type="Proteomes" id="UP001057455"/>
    </source>
</evidence>
<keyword evidence="1" id="KW-0689">Ribosomal protein</keyword>
<geneLocation type="apicoplast" evidence="1"/>
<evidence type="ECO:0000313" key="1">
    <source>
        <dbReference type="EMBL" id="GFE55964.1"/>
    </source>
</evidence>
<organism evidence="1 2">
    <name type="scientific">Babesia ovis</name>
    <dbReference type="NCBI Taxonomy" id="5869"/>
    <lineage>
        <taxon>Eukaryota</taxon>
        <taxon>Sar</taxon>
        <taxon>Alveolata</taxon>
        <taxon>Apicomplexa</taxon>
        <taxon>Aconoidasida</taxon>
        <taxon>Piroplasmida</taxon>
        <taxon>Babesiidae</taxon>
        <taxon>Babesia</taxon>
    </lineage>
</organism>
<dbReference type="EMBL" id="BLIY01000027">
    <property type="protein sequence ID" value="GFE55964.1"/>
    <property type="molecule type" value="Genomic_DNA"/>
</dbReference>
<accession>A0A9W5WWH8</accession>
<keyword evidence="1" id="KW-0933">Apicoplast</keyword>
<name>A0A9W5WWH8_BABOV</name>
<comment type="caution">
    <text evidence="1">The sequence shown here is derived from an EMBL/GenBank/DDBJ whole genome shotgun (WGS) entry which is preliminary data.</text>
</comment>
<gene>
    <name evidence="1" type="ORF">BaOVIS_035180</name>
</gene>
<sequence length="63" mass="7938">MEYTVIKPYYKSIECHYTKYKKHPKYNKILKFNKYFKIKDVRGEFKINDNLYKLKSKFINKYD</sequence>
<keyword evidence="1" id="KW-0934">Plastid</keyword>
<keyword evidence="2" id="KW-1185">Reference proteome</keyword>
<reference evidence="1" key="1">
    <citation type="submission" date="2019-12" db="EMBL/GenBank/DDBJ databases">
        <title>Genome sequence of Babesia ovis.</title>
        <authorList>
            <person name="Yamagishi J."/>
            <person name="Sevinc F."/>
            <person name="Xuan X."/>
        </authorList>
    </citation>
    <scope>NUCLEOTIDE SEQUENCE</scope>
    <source>
        <strain evidence="1">Selcuk</strain>
    </source>
</reference>
<dbReference type="GO" id="GO:0005840">
    <property type="term" value="C:ribosome"/>
    <property type="evidence" value="ECO:0007669"/>
    <property type="project" value="UniProtKB-KW"/>
</dbReference>
<proteinExistence type="predicted"/>
<keyword evidence="1" id="KW-0687">Ribonucleoprotein</keyword>
<dbReference type="AlphaFoldDB" id="A0A9W5WWH8"/>
<dbReference type="Proteomes" id="UP001057455">
    <property type="component" value="Unassembled WGS sequence"/>
</dbReference>